<reference evidence="2" key="1">
    <citation type="journal article" date="2019" name="Int. J. Syst. Evol. Microbiol.">
        <title>The Global Catalogue of Microorganisms (GCM) 10K type strain sequencing project: providing services to taxonomists for standard genome sequencing and annotation.</title>
        <authorList>
            <consortium name="The Broad Institute Genomics Platform"/>
            <consortium name="The Broad Institute Genome Sequencing Center for Infectious Disease"/>
            <person name="Wu L."/>
            <person name="Ma J."/>
        </authorList>
    </citation>
    <scope>NUCLEOTIDE SEQUENCE [LARGE SCALE GENOMIC DNA]</scope>
    <source>
        <strain evidence="2">JCM 17705</strain>
    </source>
</reference>
<comment type="caution">
    <text evidence="1">The sequence shown here is derived from an EMBL/GenBank/DDBJ whole genome shotgun (WGS) entry which is preliminary data.</text>
</comment>
<evidence type="ECO:0000313" key="1">
    <source>
        <dbReference type="EMBL" id="GAA4335196.1"/>
    </source>
</evidence>
<organism evidence="1 2">
    <name type="scientific">Mucilaginibacter gynuensis</name>
    <dbReference type="NCBI Taxonomy" id="1302236"/>
    <lineage>
        <taxon>Bacteria</taxon>
        <taxon>Pseudomonadati</taxon>
        <taxon>Bacteroidota</taxon>
        <taxon>Sphingobacteriia</taxon>
        <taxon>Sphingobacteriales</taxon>
        <taxon>Sphingobacteriaceae</taxon>
        <taxon>Mucilaginibacter</taxon>
    </lineage>
</organism>
<proteinExistence type="predicted"/>
<name>A0ABP8H759_9SPHI</name>
<protein>
    <recommendedName>
        <fullName evidence="3">Prolyl 4-hydroxylase alpha subunit Fe(2+) 2OG dioxygenase domain-containing protein</fullName>
    </recommendedName>
</protein>
<dbReference type="EMBL" id="BAABFT010000015">
    <property type="protein sequence ID" value="GAA4335196.1"/>
    <property type="molecule type" value="Genomic_DNA"/>
</dbReference>
<dbReference type="InterPro" id="IPR018655">
    <property type="entry name" value="DUF2086"/>
</dbReference>
<gene>
    <name evidence="1" type="ORF">GCM10023149_43060</name>
</gene>
<dbReference type="Pfam" id="PF09859">
    <property type="entry name" value="Oxygenase-NA"/>
    <property type="match status" value="1"/>
</dbReference>
<sequence>MQAVIVLSQPGEDFEGGEFVLVEQRPRAQSKAMVLKPRKGDLLMFTTNFRPVAGSRGYHRVNMRHGVSEITSGNRYTLGIIFHDAQ</sequence>
<accession>A0ABP8H759</accession>
<dbReference type="Gene3D" id="2.60.120.620">
    <property type="entry name" value="q2cbj1_9rhob like domain"/>
    <property type="match status" value="1"/>
</dbReference>
<evidence type="ECO:0008006" key="3">
    <source>
        <dbReference type="Google" id="ProtNLM"/>
    </source>
</evidence>
<evidence type="ECO:0000313" key="2">
    <source>
        <dbReference type="Proteomes" id="UP001500582"/>
    </source>
</evidence>
<keyword evidence="2" id="KW-1185">Reference proteome</keyword>
<dbReference type="Proteomes" id="UP001500582">
    <property type="component" value="Unassembled WGS sequence"/>
</dbReference>